<dbReference type="Gene3D" id="1.25.40.20">
    <property type="entry name" value="Ankyrin repeat-containing domain"/>
    <property type="match status" value="3"/>
</dbReference>
<feature type="domain" description="Death" evidence="2">
    <location>
        <begin position="250"/>
        <end position="324"/>
    </location>
</feature>
<feature type="repeat" description="ANK" evidence="1">
    <location>
        <begin position="110"/>
        <end position="142"/>
    </location>
</feature>
<dbReference type="InterPro" id="IPR002110">
    <property type="entry name" value="Ankyrin_rpt"/>
</dbReference>
<protein>
    <recommendedName>
        <fullName evidence="2">Death domain-containing protein</fullName>
    </recommendedName>
</protein>
<dbReference type="EMBL" id="OZ035826">
    <property type="protein sequence ID" value="CAL1603216.1"/>
    <property type="molecule type" value="Genomic_DNA"/>
</dbReference>
<evidence type="ECO:0000313" key="3">
    <source>
        <dbReference type="EMBL" id="CAL1603216.1"/>
    </source>
</evidence>
<feature type="repeat" description="ANK" evidence="1">
    <location>
        <begin position="143"/>
        <end position="175"/>
    </location>
</feature>
<dbReference type="InterPro" id="IPR011029">
    <property type="entry name" value="DEATH-like_dom_sf"/>
</dbReference>
<reference evidence="3 4" key="1">
    <citation type="submission" date="2024-04" db="EMBL/GenBank/DDBJ databases">
        <authorList>
            <person name="Waldvogel A.-M."/>
            <person name="Schoenle A."/>
        </authorList>
    </citation>
    <scope>NUCLEOTIDE SEQUENCE [LARGE SCALE GENOMIC DNA]</scope>
</reference>
<dbReference type="Gene3D" id="1.10.533.10">
    <property type="entry name" value="Death Domain, Fas"/>
    <property type="match status" value="1"/>
</dbReference>
<dbReference type="InterPro" id="IPR052457">
    <property type="entry name" value="Ankyrin-DD_containing_protein"/>
</dbReference>
<dbReference type="SUPFAM" id="SSF47986">
    <property type="entry name" value="DEATH domain"/>
    <property type="match status" value="1"/>
</dbReference>
<evidence type="ECO:0000256" key="1">
    <source>
        <dbReference type="PROSITE-ProRule" id="PRU00023"/>
    </source>
</evidence>
<feature type="repeat" description="ANK" evidence="1">
    <location>
        <begin position="44"/>
        <end position="76"/>
    </location>
</feature>
<dbReference type="SMART" id="SM00248">
    <property type="entry name" value="ANK"/>
    <property type="match status" value="6"/>
</dbReference>
<dbReference type="PROSITE" id="PS50088">
    <property type="entry name" value="ANK_REPEAT"/>
    <property type="match status" value="5"/>
</dbReference>
<feature type="repeat" description="ANK" evidence="1">
    <location>
        <begin position="11"/>
        <end position="43"/>
    </location>
</feature>
<dbReference type="Pfam" id="PF00023">
    <property type="entry name" value="Ank"/>
    <property type="match status" value="2"/>
</dbReference>
<dbReference type="PROSITE" id="PS50017">
    <property type="entry name" value="DEATH_DOMAIN"/>
    <property type="match status" value="1"/>
</dbReference>
<keyword evidence="1" id="KW-0040">ANK repeat</keyword>
<dbReference type="PROSITE" id="PS50297">
    <property type="entry name" value="ANK_REP_REGION"/>
    <property type="match status" value="4"/>
</dbReference>
<feature type="repeat" description="ANK" evidence="1">
    <location>
        <begin position="77"/>
        <end position="109"/>
    </location>
</feature>
<keyword evidence="4" id="KW-1185">Reference proteome</keyword>
<dbReference type="Proteomes" id="UP001497482">
    <property type="component" value="Chromosome 4"/>
</dbReference>
<dbReference type="PANTHER" id="PTHR24125:SF0">
    <property type="entry name" value="ANKYRIN REPEAT AND DEATH DOMAIN-CONTAINING PROTEIN 1A"/>
    <property type="match status" value="1"/>
</dbReference>
<evidence type="ECO:0000313" key="4">
    <source>
        <dbReference type="Proteomes" id="UP001497482"/>
    </source>
</evidence>
<dbReference type="InterPro" id="IPR036770">
    <property type="entry name" value="Ankyrin_rpt-contain_sf"/>
</dbReference>
<proteinExistence type="predicted"/>
<dbReference type="PANTHER" id="PTHR24125">
    <property type="entry name" value="ANKYRIN REPEAT AND DEATH DOMAIN-CONTAINING PROTEIN"/>
    <property type="match status" value="1"/>
</dbReference>
<dbReference type="Pfam" id="PF12796">
    <property type="entry name" value="Ank_2"/>
    <property type="match status" value="1"/>
</dbReference>
<sequence>MGCRHGLKDKDENTAMHLAAKHGQSDALNKLVEMGLDVDEVNIDGLTALHFAAEGGHTLCVRFLIESDCNINALTKRHRTALHFAAERGCEREACLLIDAGIDCDAVDNQSNSALHLAVSNNHTEVARVLVDAGCNLDLTDNRQQTPLHIAAELGSQDLAEMMLISGVNLNLTDKQGMSCADVASRGNHVVLVDMIIKADRFYKWEKEHSSEPDSCLCRPLSFRPDRSSDTQHIRSVLWTLATRRLCRGEWLLLAQLWGFTDAHLRNIQHQWTGMQSYKEHGHRMLLIWLHGALMKRENPVKGLYEGLVGIHRKDLAESVRQKANADSPKKCIAM</sequence>
<gene>
    <name evidence="3" type="ORF">KC01_LOCUS30928</name>
</gene>
<dbReference type="AlphaFoldDB" id="A0AAV2LNQ3"/>
<evidence type="ECO:0000259" key="2">
    <source>
        <dbReference type="PROSITE" id="PS50017"/>
    </source>
</evidence>
<dbReference type="GO" id="GO:0007165">
    <property type="term" value="P:signal transduction"/>
    <property type="evidence" value="ECO:0007669"/>
    <property type="project" value="InterPro"/>
</dbReference>
<accession>A0AAV2LNQ3</accession>
<organism evidence="3 4">
    <name type="scientific">Knipowitschia caucasica</name>
    <name type="common">Caucasian dwarf goby</name>
    <name type="synonym">Pomatoschistus caucasicus</name>
    <dbReference type="NCBI Taxonomy" id="637954"/>
    <lineage>
        <taxon>Eukaryota</taxon>
        <taxon>Metazoa</taxon>
        <taxon>Chordata</taxon>
        <taxon>Craniata</taxon>
        <taxon>Vertebrata</taxon>
        <taxon>Euteleostomi</taxon>
        <taxon>Actinopterygii</taxon>
        <taxon>Neopterygii</taxon>
        <taxon>Teleostei</taxon>
        <taxon>Neoteleostei</taxon>
        <taxon>Acanthomorphata</taxon>
        <taxon>Gobiaria</taxon>
        <taxon>Gobiiformes</taxon>
        <taxon>Gobioidei</taxon>
        <taxon>Gobiidae</taxon>
        <taxon>Gobiinae</taxon>
        <taxon>Knipowitschia</taxon>
    </lineage>
</organism>
<name>A0AAV2LNQ3_KNICA</name>
<dbReference type="InterPro" id="IPR000488">
    <property type="entry name" value="Death_dom"/>
</dbReference>
<dbReference type="SUPFAM" id="SSF48403">
    <property type="entry name" value="Ankyrin repeat"/>
    <property type="match status" value="1"/>
</dbReference>